<gene>
    <name evidence="2" type="ORF">SERLADRAFT_439384</name>
</gene>
<dbReference type="RefSeq" id="XP_007319840.1">
    <property type="nucleotide sequence ID" value="XM_007319778.1"/>
</dbReference>
<dbReference type="Proteomes" id="UP000008064">
    <property type="component" value="Unassembled WGS sequence"/>
</dbReference>
<feature type="chain" id="PRO_5003376496" evidence="1">
    <location>
        <begin position="21"/>
        <end position="142"/>
    </location>
</feature>
<reference evidence="2" key="1">
    <citation type="submission" date="2011-04" db="EMBL/GenBank/DDBJ databases">
        <title>Evolution of plant cell wall degrading machinery underlies the functional diversity of forest fungi.</title>
        <authorList>
            <consortium name="US DOE Joint Genome Institute (JGI-PGF)"/>
            <person name="Eastwood D.C."/>
            <person name="Floudas D."/>
            <person name="Binder M."/>
            <person name="Majcherczyk A."/>
            <person name="Schneider P."/>
            <person name="Aerts A."/>
            <person name="Asiegbu F.O."/>
            <person name="Baker S.E."/>
            <person name="Barry K."/>
            <person name="Bendiksby M."/>
            <person name="Blumentritt M."/>
            <person name="Coutinho P.M."/>
            <person name="Cullen D."/>
            <person name="Cullen D."/>
            <person name="Gathman A."/>
            <person name="Goodell B."/>
            <person name="Henrissat B."/>
            <person name="Ihrmark K."/>
            <person name="Kauserud H."/>
            <person name="Kohler A."/>
            <person name="LaButti K."/>
            <person name="Lapidus A."/>
            <person name="Lavin J.L."/>
            <person name="Lee Y.-H."/>
            <person name="Lindquist E."/>
            <person name="Lilly W."/>
            <person name="Lucas S."/>
            <person name="Morin E."/>
            <person name="Murat C."/>
            <person name="Oguiza J.A."/>
            <person name="Park J."/>
            <person name="Pisabarro A.G."/>
            <person name="Riley R."/>
            <person name="Rosling A."/>
            <person name="Salamov A."/>
            <person name="Schmidt O."/>
            <person name="Schmutz J."/>
            <person name="Skrede I."/>
            <person name="Stenlid J."/>
            <person name="Wiebenga A."/>
            <person name="Xie X."/>
            <person name="Kues U."/>
            <person name="Hibbett D.S."/>
            <person name="Hoffmeister D."/>
            <person name="Hogberg N."/>
            <person name="Martin F."/>
            <person name="Grigoriev I.V."/>
            <person name="Watkinson S.C."/>
        </authorList>
    </citation>
    <scope>NUCLEOTIDE SEQUENCE</scope>
    <source>
        <strain evidence="2">S7.9</strain>
    </source>
</reference>
<dbReference type="EMBL" id="GL945435">
    <property type="protein sequence ID" value="EGO24078.1"/>
    <property type="molecule type" value="Genomic_DNA"/>
</dbReference>
<sequence length="142" mass="16269">MQLLYSFVFLAIASLYQTIAAPVAETSDVGVSDVKREPYNPVWTYPVASSHDVTEIPDNDELDKREPYNPVWTYPVASSRDVEDTPENLDLKKREPYNPKWSYPVATNSVEKREPYNPVWTYPVATSREVAEERVGKSNREV</sequence>
<proteinExistence type="predicted"/>
<keyword evidence="1" id="KW-0732">Signal</keyword>
<evidence type="ECO:0000256" key="1">
    <source>
        <dbReference type="SAM" id="SignalP"/>
    </source>
</evidence>
<dbReference type="GeneID" id="18815185"/>
<accession>F8NZV7</accession>
<evidence type="ECO:0000313" key="2">
    <source>
        <dbReference type="EMBL" id="EGO24078.1"/>
    </source>
</evidence>
<organism>
    <name type="scientific">Serpula lacrymans var. lacrymans (strain S7.9)</name>
    <name type="common">Dry rot fungus</name>
    <dbReference type="NCBI Taxonomy" id="578457"/>
    <lineage>
        <taxon>Eukaryota</taxon>
        <taxon>Fungi</taxon>
        <taxon>Dikarya</taxon>
        <taxon>Basidiomycota</taxon>
        <taxon>Agaricomycotina</taxon>
        <taxon>Agaricomycetes</taxon>
        <taxon>Agaricomycetidae</taxon>
        <taxon>Boletales</taxon>
        <taxon>Coniophorineae</taxon>
        <taxon>Serpulaceae</taxon>
        <taxon>Serpula</taxon>
    </lineage>
</organism>
<dbReference type="AlphaFoldDB" id="F8NZV7"/>
<feature type="signal peptide" evidence="1">
    <location>
        <begin position="1"/>
        <end position="20"/>
    </location>
</feature>
<protein>
    <submittedName>
        <fullName evidence="2">Uncharacterized protein</fullName>
    </submittedName>
</protein>
<name>F8NZV7_SERL9</name>
<dbReference type="KEGG" id="sla:SERLADRAFT_439384"/>
<dbReference type="HOGENOM" id="CLU_1816980_0_0_1"/>